<gene>
    <name evidence="1" type="ORF">SAMN03080602_00770</name>
</gene>
<keyword evidence="2" id="KW-1185">Reference proteome</keyword>
<accession>A0A1X7IFA7</accession>
<dbReference type="EMBL" id="FXAO01000001">
    <property type="protein sequence ID" value="SMG13285.1"/>
    <property type="molecule type" value="Genomic_DNA"/>
</dbReference>
<protein>
    <submittedName>
        <fullName evidence="1">Uncharacterized protein</fullName>
    </submittedName>
</protein>
<dbReference type="RefSeq" id="WP_085496277.1">
    <property type="nucleotide sequence ID" value="NZ_FXAO01000001.1"/>
</dbReference>
<reference evidence="2" key="1">
    <citation type="submission" date="2017-04" db="EMBL/GenBank/DDBJ databases">
        <authorList>
            <person name="Varghese N."/>
            <person name="Submissions S."/>
        </authorList>
    </citation>
    <scope>NUCLEOTIDE SEQUENCE [LARGE SCALE GENOMIC DNA]</scope>
    <source>
        <strain evidence="2">DSM 19835</strain>
    </source>
</reference>
<dbReference type="Proteomes" id="UP000193420">
    <property type="component" value="Unassembled WGS sequence"/>
</dbReference>
<organism evidence="1 2">
    <name type="scientific">Arenibacter troitsensis</name>
    <dbReference type="NCBI Taxonomy" id="188872"/>
    <lineage>
        <taxon>Bacteria</taxon>
        <taxon>Pseudomonadati</taxon>
        <taxon>Bacteroidota</taxon>
        <taxon>Flavobacteriia</taxon>
        <taxon>Flavobacteriales</taxon>
        <taxon>Flavobacteriaceae</taxon>
        <taxon>Arenibacter</taxon>
    </lineage>
</organism>
<proteinExistence type="predicted"/>
<name>A0A1X7IFA7_9FLAO</name>
<sequence>MLHGHSTNTDRLLREHHWGTKKVPIRNILAMIRHRPREKFSNVAVKTLQELNAYIGYHEPIFAPDEVHRIAEYLLKINNKGCFTFPAGNRK</sequence>
<evidence type="ECO:0000313" key="2">
    <source>
        <dbReference type="Proteomes" id="UP000193420"/>
    </source>
</evidence>
<evidence type="ECO:0000313" key="1">
    <source>
        <dbReference type="EMBL" id="SMG13285.1"/>
    </source>
</evidence>
<dbReference type="AlphaFoldDB" id="A0A1X7IFA7"/>
<dbReference type="OrthoDB" id="9813328at2"/>